<organism evidence="2 3">
    <name type="scientific">Tetracentron sinense</name>
    <name type="common">Spur-leaf</name>
    <dbReference type="NCBI Taxonomy" id="13715"/>
    <lineage>
        <taxon>Eukaryota</taxon>
        <taxon>Viridiplantae</taxon>
        <taxon>Streptophyta</taxon>
        <taxon>Embryophyta</taxon>
        <taxon>Tracheophyta</taxon>
        <taxon>Spermatophyta</taxon>
        <taxon>Magnoliopsida</taxon>
        <taxon>Trochodendrales</taxon>
        <taxon>Trochodendraceae</taxon>
        <taxon>Tetracentron</taxon>
    </lineage>
</organism>
<dbReference type="AlphaFoldDB" id="A0A835DKE9"/>
<comment type="caution">
    <text evidence="2">The sequence shown here is derived from an EMBL/GenBank/DDBJ whole genome shotgun (WGS) entry which is preliminary data.</text>
</comment>
<dbReference type="Gene3D" id="1.10.10.60">
    <property type="entry name" value="Homeodomain-like"/>
    <property type="match status" value="1"/>
</dbReference>
<dbReference type="Proteomes" id="UP000655225">
    <property type="component" value="Unassembled WGS sequence"/>
</dbReference>
<dbReference type="EMBL" id="JABCRI010000004">
    <property type="protein sequence ID" value="KAF8407403.1"/>
    <property type="molecule type" value="Genomic_DNA"/>
</dbReference>
<keyword evidence="3" id="KW-1185">Reference proteome</keyword>
<accession>A0A835DKE9</accession>
<evidence type="ECO:0000313" key="3">
    <source>
        <dbReference type="Proteomes" id="UP000655225"/>
    </source>
</evidence>
<sequence length="166" mass="19559">MNRSSISTPSQAINVGFRGKESTKREKEFFDRENKSMDDFKFDDCIDHHGNNGVDAETLLLLESVQKDGYEWELVAQIVPSKSKLDCISKLIQLPFWRAYVGFNQWNWVESWNTNLKTIHCKVKHFKDLELMMAKEFAYIQELKEYLTMERIDVLWRVVNAGIFNL</sequence>
<gene>
    <name evidence="2" type="ORF">HHK36_006534</name>
</gene>
<name>A0A835DKE9_TETSI</name>
<dbReference type="OrthoDB" id="118550at2759"/>
<feature type="compositionally biased region" description="Polar residues" evidence="1">
    <location>
        <begin position="1"/>
        <end position="13"/>
    </location>
</feature>
<feature type="region of interest" description="Disordered" evidence="1">
    <location>
        <begin position="1"/>
        <end position="24"/>
    </location>
</feature>
<evidence type="ECO:0000313" key="2">
    <source>
        <dbReference type="EMBL" id="KAF8407403.1"/>
    </source>
</evidence>
<reference evidence="2 3" key="1">
    <citation type="submission" date="2020-04" db="EMBL/GenBank/DDBJ databases">
        <title>Plant Genome Project.</title>
        <authorList>
            <person name="Zhang R.-G."/>
        </authorList>
    </citation>
    <scope>NUCLEOTIDE SEQUENCE [LARGE SCALE GENOMIC DNA]</scope>
    <source>
        <strain evidence="2">YNK0</strain>
        <tissue evidence="2">Leaf</tissue>
    </source>
</reference>
<proteinExistence type="predicted"/>
<protein>
    <submittedName>
        <fullName evidence="2">Uncharacterized protein</fullName>
    </submittedName>
</protein>
<evidence type="ECO:0000256" key="1">
    <source>
        <dbReference type="SAM" id="MobiDB-lite"/>
    </source>
</evidence>